<feature type="region of interest" description="Disordered" evidence="1">
    <location>
        <begin position="1"/>
        <end position="26"/>
    </location>
</feature>
<proteinExistence type="predicted"/>
<feature type="non-terminal residue" evidence="2">
    <location>
        <position position="128"/>
    </location>
</feature>
<protein>
    <recommendedName>
        <fullName evidence="4">Death domain-containing protein</fullName>
    </recommendedName>
</protein>
<accession>A0ABN8MIK6</accession>
<sequence>MSAVSHSKDQVHSNPEGPSTSTGVLNTDKTKELLNKGIFVGPFCEKNGLDVAALQSEDLKPLKREHLTVGLVLELWKKKDSVKQMQRWISGLTPVELQQYQSGLTSQNLNKACNDLLKKSQKLGKNKK</sequence>
<dbReference type="Proteomes" id="UP001159427">
    <property type="component" value="Unassembled WGS sequence"/>
</dbReference>
<evidence type="ECO:0008006" key="4">
    <source>
        <dbReference type="Google" id="ProtNLM"/>
    </source>
</evidence>
<evidence type="ECO:0000313" key="2">
    <source>
        <dbReference type="EMBL" id="CAH3027795.1"/>
    </source>
</evidence>
<feature type="compositionally biased region" description="Polar residues" evidence="1">
    <location>
        <begin position="12"/>
        <end position="26"/>
    </location>
</feature>
<comment type="caution">
    <text evidence="2">The sequence shown here is derived from an EMBL/GenBank/DDBJ whole genome shotgun (WGS) entry which is preliminary data.</text>
</comment>
<feature type="compositionally biased region" description="Basic and acidic residues" evidence="1">
    <location>
        <begin position="1"/>
        <end position="11"/>
    </location>
</feature>
<name>A0ABN8MIK6_9CNID</name>
<evidence type="ECO:0000256" key="1">
    <source>
        <dbReference type="SAM" id="MobiDB-lite"/>
    </source>
</evidence>
<keyword evidence="3" id="KW-1185">Reference proteome</keyword>
<reference evidence="2 3" key="1">
    <citation type="submission" date="2022-05" db="EMBL/GenBank/DDBJ databases">
        <authorList>
            <consortium name="Genoscope - CEA"/>
            <person name="William W."/>
        </authorList>
    </citation>
    <scope>NUCLEOTIDE SEQUENCE [LARGE SCALE GENOMIC DNA]</scope>
</reference>
<dbReference type="EMBL" id="CALNXI010000472">
    <property type="protein sequence ID" value="CAH3027795.1"/>
    <property type="molecule type" value="Genomic_DNA"/>
</dbReference>
<organism evidence="2 3">
    <name type="scientific">Porites evermanni</name>
    <dbReference type="NCBI Taxonomy" id="104178"/>
    <lineage>
        <taxon>Eukaryota</taxon>
        <taxon>Metazoa</taxon>
        <taxon>Cnidaria</taxon>
        <taxon>Anthozoa</taxon>
        <taxon>Hexacorallia</taxon>
        <taxon>Scleractinia</taxon>
        <taxon>Fungiina</taxon>
        <taxon>Poritidae</taxon>
        <taxon>Porites</taxon>
    </lineage>
</organism>
<evidence type="ECO:0000313" key="3">
    <source>
        <dbReference type="Proteomes" id="UP001159427"/>
    </source>
</evidence>
<gene>
    <name evidence="2" type="ORF">PEVE_00032435</name>
</gene>